<sequence>MDDTQALLSVDARLDNWASAARGRYDAADAARVEQAWQRLSPRHQDLLRMAYQWRAGREVICRRLNIPRYPWRRYELELASAKRALDGQLATMR</sequence>
<accession>A0A6J5K732</accession>
<dbReference type="AlphaFoldDB" id="A0A6J5K732"/>
<evidence type="ECO:0000313" key="2">
    <source>
        <dbReference type="Proteomes" id="UP000494102"/>
    </source>
</evidence>
<name>A0A6J5K732_9BURK</name>
<protein>
    <submittedName>
        <fullName evidence="1">Uncharacterized protein</fullName>
    </submittedName>
</protein>
<organism evidence="1 2">
    <name type="scientific">Paraburkholderia phenoliruptrix</name>
    <dbReference type="NCBI Taxonomy" id="252970"/>
    <lineage>
        <taxon>Bacteria</taxon>
        <taxon>Pseudomonadati</taxon>
        <taxon>Pseudomonadota</taxon>
        <taxon>Betaproteobacteria</taxon>
        <taxon>Burkholderiales</taxon>
        <taxon>Burkholderiaceae</taxon>
        <taxon>Paraburkholderia</taxon>
    </lineage>
</organism>
<proteinExistence type="predicted"/>
<dbReference type="GeneID" id="27797404"/>
<evidence type="ECO:0000313" key="1">
    <source>
        <dbReference type="EMBL" id="CAB4048775.1"/>
    </source>
</evidence>
<dbReference type="Proteomes" id="UP000494102">
    <property type="component" value="Unassembled WGS sequence"/>
</dbReference>
<reference evidence="1 2" key="1">
    <citation type="submission" date="2020-04" db="EMBL/GenBank/DDBJ databases">
        <authorList>
            <person name="De Canck E."/>
        </authorList>
    </citation>
    <scope>NUCLEOTIDE SEQUENCE [LARGE SCALE GENOMIC DNA]</scope>
    <source>
        <strain evidence="1 2">LMG 9964</strain>
    </source>
</reference>
<dbReference type="EMBL" id="CADILN010000002">
    <property type="protein sequence ID" value="CAB4048775.1"/>
    <property type="molecule type" value="Genomic_DNA"/>
</dbReference>
<gene>
    <name evidence="1" type="ORF">LMG9964_02416</name>
</gene>
<dbReference type="RefSeq" id="WP_015003007.1">
    <property type="nucleotide sequence ID" value="NZ_CADILN010000002.1"/>
</dbReference>